<dbReference type="GO" id="GO:0008168">
    <property type="term" value="F:methyltransferase activity"/>
    <property type="evidence" value="ECO:0007669"/>
    <property type="project" value="UniProtKB-KW"/>
</dbReference>
<dbReference type="EMBL" id="JACADJ010000011">
    <property type="protein sequence ID" value="NWH04425.1"/>
    <property type="molecule type" value="Genomic_DNA"/>
</dbReference>
<dbReference type="NCBIfam" id="TIGR01444">
    <property type="entry name" value="fkbM_fam"/>
    <property type="match status" value="1"/>
</dbReference>
<dbReference type="Pfam" id="PF05050">
    <property type="entry name" value="Methyltransf_21"/>
    <property type="match status" value="1"/>
</dbReference>
<evidence type="ECO:0000259" key="1">
    <source>
        <dbReference type="Pfam" id="PF05050"/>
    </source>
</evidence>
<organism evidence="2 3">
    <name type="scientific">Desulfobacter latus</name>
    <dbReference type="NCBI Taxonomy" id="2292"/>
    <lineage>
        <taxon>Bacteria</taxon>
        <taxon>Pseudomonadati</taxon>
        <taxon>Thermodesulfobacteriota</taxon>
        <taxon>Desulfobacteria</taxon>
        <taxon>Desulfobacterales</taxon>
        <taxon>Desulfobacteraceae</taxon>
        <taxon>Desulfobacter</taxon>
    </lineage>
</organism>
<proteinExistence type="predicted"/>
<evidence type="ECO:0000313" key="2">
    <source>
        <dbReference type="EMBL" id="NWH04425.1"/>
    </source>
</evidence>
<dbReference type="PANTHER" id="PTHR34203">
    <property type="entry name" value="METHYLTRANSFERASE, FKBM FAMILY PROTEIN"/>
    <property type="match status" value="1"/>
</dbReference>
<protein>
    <submittedName>
        <fullName evidence="2">FkbM family methyltransferase</fullName>
    </submittedName>
</protein>
<dbReference type="InterPro" id="IPR006342">
    <property type="entry name" value="FkbM_mtfrase"/>
</dbReference>
<dbReference type="SUPFAM" id="SSF53335">
    <property type="entry name" value="S-adenosyl-L-methionine-dependent methyltransferases"/>
    <property type="match status" value="1"/>
</dbReference>
<name>A0A850T635_9BACT</name>
<dbReference type="InterPro" id="IPR029063">
    <property type="entry name" value="SAM-dependent_MTases_sf"/>
</dbReference>
<keyword evidence="2" id="KW-0489">Methyltransferase</keyword>
<dbReference type="Gene3D" id="3.40.50.150">
    <property type="entry name" value="Vaccinia Virus protein VP39"/>
    <property type="match status" value="1"/>
</dbReference>
<sequence length="249" mass="28240">MSRVIKFTKELGIKGLKLYVLDKLKLSISTNICPPGMKKSVKLRANTSDIDVFFQIFVKKEYQFNYRPDLEVIIDAGANIGMTSLYFAAAFPDARIFALEPEDSNYELLKENTRAYPNIIPLHCALWHRNAALKIANPKASKFSFEVRETDGIQSVQAVTIEDLIRDYDLKFIDILKVDIEGAEKQVFSNTRPWITQIGLVIAELHDSHQVGCSRAFYTALDPFIREEFMVGENIFVETTNQKPVPGAV</sequence>
<dbReference type="PANTHER" id="PTHR34203:SF15">
    <property type="entry name" value="SLL1173 PROTEIN"/>
    <property type="match status" value="1"/>
</dbReference>
<dbReference type="AlphaFoldDB" id="A0A850T635"/>
<comment type="caution">
    <text evidence="2">The sequence shown here is derived from an EMBL/GenBank/DDBJ whole genome shotgun (WGS) entry which is preliminary data.</text>
</comment>
<dbReference type="Proteomes" id="UP000553343">
    <property type="component" value="Unassembled WGS sequence"/>
</dbReference>
<feature type="domain" description="Methyltransferase FkbM" evidence="1">
    <location>
        <begin position="75"/>
        <end position="210"/>
    </location>
</feature>
<gene>
    <name evidence="2" type="ORF">HXW94_05375</name>
</gene>
<evidence type="ECO:0000313" key="3">
    <source>
        <dbReference type="Proteomes" id="UP000553343"/>
    </source>
</evidence>
<dbReference type="GO" id="GO:0032259">
    <property type="term" value="P:methylation"/>
    <property type="evidence" value="ECO:0007669"/>
    <property type="project" value="UniProtKB-KW"/>
</dbReference>
<keyword evidence="2" id="KW-0808">Transferase</keyword>
<dbReference type="RefSeq" id="WP_178365877.1">
    <property type="nucleotide sequence ID" value="NZ_JACADJ010000011.1"/>
</dbReference>
<accession>A0A850T635</accession>
<dbReference type="InterPro" id="IPR052514">
    <property type="entry name" value="SAM-dependent_MTase"/>
</dbReference>
<keyword evidence="3" id="KW-1185">Reference proteome</keyword>
<reference evidence="2 3" key="1">
    <citation type="submission" date="2020-06" db="EMBL/GenBank/DDBJ databases">
        <title>High-quality draft genome of sulfate reducer Desulfobacter latus type strain AcrS2 isolated from marine sediment.</title>
        <authorList>
            <person name="Hoppe M."/>
            <person name="Larsen C.K."/>
            <person name="Marshall I.P.G."/>
            <person name="Schramm A."/>
            <person name="Marietou A.G."/>
        </authorList>
    </citation>
    <scope>NUCLEOTIDE SEQUENCE [LARGE SCALE GENOMIC DNA]</scope>
    <source>
        <strain evidence="2 3">AcRS2</strain>
    </source>
</reference>